<dbReference type="OrthoDB" id="5512456at2"/>
<evidence type="ECO:0000313" key="2">
    <source>
        <dbReference type="Proteomes" id="UP000019678"/>
    </source>
</evidence>
<comment type="caution">
    <text evidence="1">The sequence shown here is derived from an EMBL/GenBank/DDBJ whole genome shotgun (WGS) entry which is preliminary data.</text>
</comment>
<proteinExistence type="predicted"/>
<organism evidence="1 2">
    <name type="scientific">Chondromyces apiculatus DSM 436</name>
    <dbReference type="NCBI Taxonomy" id="1192034"/>
    <lineage>
        <taxon>Bacteria</taxon>
        <taxon>Pseudomonadati</taxon>
        <taxon>Myxococcota</taxon>
        <taxon>Polyangia</taxon>
        <taxon>Polyangiales</taxon>
        <taxon>Polyangiaceae</taxon>
        <taxon>Chondromyces</taxon>
    </lineage>
</organism>
<evidence type="ECO:0000313" key="1">
    <source>
        <dbReference type="EMBL" id="EYF04627.1"/>
    </source>
</evidence>
<dbReference type="Proteomes" id="UP000019678">
    <property type="component" value="Unassembled WGS sequence"/>
</dbReference>
<keyword evidence="2" id="KW-1185">Reference proteome</keyword>
<dbReference type="EMBL" id="ASRX01000031">
    <property type="protein sequence ID" value="EYF04627.1"/>
    <property type="molecule type" value="Genomic_DNA"/>
</dbReference>
<sequence>MATRTLVATKHLIVTIDPERALSTFTRLETPFATTEEMVQAVQSAFSLLKQSGGASCGMLLDLRRAPGRNDDPGFEARVTALFTKNRDAFLRFAVVVGTASGRLHVQRIGRQLHAPGDVFLVEAEALAFLRTGEMPTRGNRR</sequence>
<accession>A0A017T6K4</accession>
<reference evidence="1 2" key="1">
    <citation type="submission" date="2013-05" db="EMBL/GenBank/DDBJ databases">
        <title>Genome assembly of Chondromyces apiculatus DSM 436.</title>
        <authorList>
            <person name="Sharma G."/>
            <person name="Khatri I."/>
            <person name="Kaur C."/>
            <person name="Mayilraj S."/>
            <person name="Subramanian S."/>
        </authorList>
    </citation>
    <scope>NUCLEOTIDE SEQUENCE [LARGE SCALE GENOMIC DNA]</scope>
    <source>
        <strain evidence="1 2">DSM 436</strain>
    </source>
</reference>
<dbReference type="RefSeq" id="WP_044243820.1">
    <property type="nucleotide sequence ID" value="NZ_ASRX01000031.1"/>
</dbReference>
<dbReference type="STRING" id="1192034.CAP_4303"/>
<gene>
    <name evidence="1" type="ORF">CAP_4303</name>
</gene>
<name>A0A017T6K4_9BACT</name>
<dbReference type="AlphaFoldDB" id="A0A017T6K4"/>
<protein>
    <submittedName>
        <fullName evidence="1">Uncharacterized protein</fullName>
    </submittedName>
</protein>